<accession>J3NA12</accession>
<name>J3NA12_ORYBR</name>
<dbReference type="HOGENOM" id="CLU_2945389_0_0_1"/>
<dbReference type="Proteomes" id="UP000006038">
    <property type="component" value="Chromosome 11"/>
</dbReference>
<organism evidence="1">
    <name type="scientific">Oryza brachyantha</name>
    <name type="common">malo sina</name>
    <dbReference type="NCBI Taxonomy" id="4533"/>
    <lineage>
        <taxon>Eukaryota</taxon>
        <taxon>Viridiplantae</taxon>
        <taxon>Streptophyta</taxon>
        <taxon>Embryophyta</taxon>
        <taxon>Tracheophyta</taxon>
        <taxon>Spermatophyta</taxon>
        <taxon>Magnoliopsida</taxon>
        <taxon>Liliopsida</taxon>
        <taxon>Poales</taxon>
        <taxon>Poaceae</taxon>
        <taxon>BOP clade</taxon>
        <taxon>Oryzoideae</taxon>
        <taxon>Oryzeae</taxon>
        <taxon>Oryzinae</taxon>
        <taxon>Oryza</taxon>
    </lineage>
</organism>
<sequence length="60" mass="6982">MRSDFPSKFNNLTSPAKSFLQVINGVVEQLETNDFSCHIYTLQKPIKTTTFSFSRRLRLK</sequence>
<dbReference type="AlphaFoldDB" id="J3NA12"/>
<proteinExistence type="predicted"/>
<protein>
    <submittedName>
        <fullName evidence="1">Uncharacterized protein</fullName>
    </submittedName>
</protein>
<keyword evidence="2" id="KW-1185">Reference proteome</keyword>
<evidence type="ECO:0000313" key="1">
    <source>
        <dbReference type="EnsemblPlants" id="OB11G26480.1"/>
    </source>
</evidence>
<dbReference type="Gramene" id="OB11G26480.1">
    <property type="protein sequence ID" value="OB11G26480.1"/>
    <property type="gene ID" value="OB11G26480"/>
</dbReference>
<evidence type="ECO:0000313" key="2">
    <source>
        <dbReference type="Proteomes" id="UP000006038"/>
    </source>
</evidence>
<dbReference type="EnsemblPlants" id="OB11G26480.1">
    <property type="protein sequence ID" value="OB11G26480.1"/>
    <property type="gene ID" value="OB11G26480"/>
</dbReference>
<reference evidence="1" key="2">
    <citation type="submission" date="2013-04" db="UniProtKB">
        <authorList>
            <consortium name="EnsemblPlants"/>
        </authorList>
    </citation>
    <scope>IDENTIFICATION</scope>
</reference>
<reference evidence="1" key="1">
    <citation type="journal article" date="2013" name="Nat. Commun.">
        <title>Whole-genome sequencing of Oryza brachyantha reveals mechanisms underlying Oryza genome evolution.</title>
        <authorList>
            <person name="Chen J."/>
            <person name="Huang Q."/>
            <person name="Gao D."/>
            <person name="Wang J."/>
            <person name="Lang Y."/>
            <person name="Liu T."/>
            <person name="Li B."/>
            <person name="Bai Z."/>
            <person name="Luis Goicoechea J."/>
            <person name="Liang C."/>
            <person name="Chen C."/>
            <person name="Zhang W."/>
            <person name="Sun S."/>
            <person name="Liao Y."/>
            <person name="Zhang X."/>
            <person name="Yang L."/>
            <person name="Song C."/>
            <person name="Wang M."/>
            <person name="Shi J."/>
            <person name="Liu G."/>
            <person name="Liu J."/>
            <person name="Zhou H."/>
            <person name="Zhou W."/>
            <person name="Yu Q."/>
            <person name="An N."/>
            <person name="Chen Y."/>
            <person name="Cai Q."/>
            <person name="Wang B."/>
            <person name="Liu B."/>
            <person name="Min J."/>
            <person name="Huang Y."/>
            <person name="Wu H."/>
            <person name="Li Z."/>
            <person name="Zhang Y."/>
            <person name="Yin Y."/>
            <person name="Song W."/>
            <person name="Jiang J."/>
            <person name="Jackson S.A."/>
            <person name="Wing R.A."/>
            <person name="Wang J."/>
            <person name="Chen M."/>
        </authorList>
    </citation>
    <scope>NUCLEOTIDE SEQUENCE [LARGE SCALE GENOMIC DNA]</scope>
    <source>
        <strain evidence="1">cv. IRGC 101232</strain>
    </source>
</reference>